<feature type="compositionally biased region" description="Basic residues" evidence="1">
    <location>
        <begin position="50"/>
        <end position="62"/>
    </location>
</feature>
<accession>A0AAV7U893</accession>
<evidence type="ECO:0000313" key="2">
    <source>
        <dbReference type="EMBL" id="KAJ1185090.1"/>
    </source>
</evidence>
<feature type="region of interest" description="Disordered" evidence="1">
    <location>
        <begin position="1"/>
        <end position="110"/>
    </location>
</feature>
<dbReference type="AlphaFoldDB" id="A0AAV7U893"/>
<keyword evidence="3" id="KW-1185">Reference proteome</keyword>
<evidence type="ECO:0000256" key="1">
    <source>
        <dbReference type="SAM" id="MobiDB-lite"/>
    </source>
</evidence>
<comment type="caution">
    <text evidence="2">The sequence shown here is derived from an EMBL/GenBank/DDBJ whole genome shotgun (WGS) entry which is preliminary data.</text>
</comment>
<proteinExistence type="predicted"/>
<dbReference type="EMBL" id="JANPWB010000005">
    <property type="protein sequence ID" value="KAJ1185090.1"/>
    <property type="molecule type" value="Genomic_DNA"/>
</dbReference>
<protein>
    <submittedName>
        <fullName evidence="2">Uncharacterized protein</fullName>
    </submittedName>
</protein>
<organism evidence="2 3">
    <name type="scientific">Pleurodeles waltl</name>
    <name type="common">Iberian ribbed newt</name>
    <dbReference type="NCBI Taxonomy" id="8319"/>
    <lineage>
        <taxon>Eukaryota</taxon>
        <taxon>Metazoa</taxon>
        <taxon>Chordata</taxon>
        <taxon>Craniata</taxon>
        <taxon>Vertebrata</taxon>
        <taxon>Euteleostomi</taxon>
        <taxon>Amphibia</taxon>
        <taxon>Batrachia</taxon>
        <taxon>Caudata</taxon>
        <taxon>Salamandroidea</taxon>
        <taxon>Salamandridae</taxon>
        <taxon>Pleurodelinae</taxon>
        <taxon>Pleurodeles</taxon>
    </lineage>
</organism>
<evidence type="ECO:0000313" key="3">
    <source>
        <dbReference type="Proteomes" id="UP001066276"/>
    </source>
</evidence>
<dbReference type="Proteomes" id="UP001066276">
    <property type="component" value="Chromosome 3_1"/>
</dbReference>
<sequence>MGANEAENLRLRPSPPGGPRKELRWYAQESVLTLGRDQTRGEEEEEEKKKRTRMKIAGNRHSRTCERHQMSPGKQVVLRRPAGLSERHKRTTQRRWNTTMDEETLKETMGPATEGCGFTKYETACTVRLRI</sequence>
<gene>
    <name evidence="2" type="ORF">NDU88_001885</name>
</gene>
<reference evidence="2" key="1">
    <citation type="journal article" date="2022" name="bioRxiv">
        <title>Sequencing and chromosome-scale assembly of the giantPleurodeles waltlgenome.</title>
        <authorList>
            <person name="Brown T."/>
            <person name="Elewa A."/>
            <person name="Iarovenko S."/>
            <person name="Subramanian E."/>
            <person name="Araus A.J."/>
            <person name="Petzold A."/>
            <person name="Susuki M."/>
            <person name="Suzuki K.-i.T."/>
            <person name="Hayashi T."/>
            <person name="Toyoda A."/>
            <person name="Oliveira C."/>
            <person name="Osipova E."/>
            <person name="Leigh N.D."/>
            <person name="Simon A."/>
            <person name="Yun M.H."/>
        </authorList>
    </citation>
    <scope>NUCLEOTIDE SEQUENCE</scope>
    <source>
        <strain evidence="2">20211129_DDA</strain>
        <tissue evidence="2">Liver</tissue>
    </source>
</reference>
<name>A0AAV7U893_PLEWA</name>